<feature type="region of interest" description="Disordered" evidence="1">
    <location>
        <begin position="188"/>
        <end position="212"/>
    </location>
</feature>
<protein>
    <recommendedName>
        <fullName evidence="3">Flavodoxin-like domain-containing protein</fullName>
    </recommendedName>
</protein>
<dbReference type="InterPro" id="IPR008254">
    <property type="entry name" value="Flavodoxin/NO_synth"/>
</dbReference>
<reference evidence="4 5" key="1">
    <citation type="journal article" date="2024" name="Science">
        <title>Giant polyketide synthase enzymes in the biosynthesis of giant marine polyether toxins.</title>
        <authorList>
            <person name="Fallon T.R."/>
            <person name="Shende V.V."/>
            <person name="Wierzbicki I.H."/>
            <person name="Pendleton A.L."/>
            <person name="Watervoot N.F."/>
            <person name="Auber R.P."/>
            <person name="Gonzalez D.J."/>
            <person name="Wisecaver J.H."/>
            <person name="Moore B.S."/>
        </authorList>
    </citation>
    <scope>NUCLEOTIDE SEQUENCE [LARGE SCALE GENOMIC DNA]</scope>
    <source>
        <strain evidence="4 5">12B1</strain>
    </source>
</reference>
<dbReference type="InterPro" id="IPR029039">
    <property type="entry name" value="Flavoprotein-like_sf"/>
</dbReference>
<keyword evidence="2" id="KW-0732">Signal</keyword>
<feature type="compositionally biased region" description="Polar residues" evidence="1">
    <location>
        <begin position="199"/>
        <end position="212"/>
    </location>
</feature>
<organism evidence="4 5">
    <name type="scientific">Prymnesium parvum</name>
    <name type="common">Toxic golden alga</name>
    <dbReference type="NCBI Taxonomy" id="97485"/>
    <lineage>
        <taxon>Eukaryota</taxon>
        <taxon>Haptista</taxon>
        <taxon>Haptophyta</taxon>
        <taxon>Prymnesiophyceae</taxon>
        <taxon>Prymnesiales</taxon>
        <taxon>Prymnesiaceae</taxon>
        <taxon>Prymnesium</taxon>
    </lineage>
</organism>
<dbReference type="Gene3D" id="3.40.50.360">
    <property type="match status" value="1"/>
</dbReference>
<feature type="signal peptide" evidence="2">
    <location>
        <begin position="1"/>
        <end position="15"/>
    </location>
</feature>
<evidence type="ECO:0000256" key="1">
    <source>
        <dbReference type="SAM" id="MobiDB-lite"/>
    </source>
</evidence>
<dbReference type="SUPFAM" id="SSF52218">
    <property type="entry name" value="Flavoproteins"/>
    <property type="match status" value="1"/>
</dbReference>
<dbReference type="EMBL" id="JBGBPQ010000001">
    <property type="protein sequence ID" value="KAL1530165.1"/>
    <property type="molecule type" value="Genomic_DNA"/>
</dbReference>
<evidence type="ECO:0000313" key="4">
    <source>
        <dbReference type="EMBL" id="KAL1530165.1"/>
    </source>
</evidence>
<gene>
    <name evidence="4" type="ORF">AB1Y20_001081</name>
</gene>
<dbReference type="Proteomes" id="UP001515480">
    <property type="component" value="Unassembled WGS sequence"/>
</dbReference>
<name>A0AB34K7Q8_PRYPA</name>
<keyword evidence="5" id="KW-1185">Reference proteome</keyword>
<evidence type="ECO:0000313" key="5">
    <source>
        <dbReference type="Proteomes" id="UP001515480"/>
    </source>
</evidence>
<evidence type="ECO:0000256" key="2">
    <source>
        <dbReference type="SAM" id="SignalP"/>
    </source>
</evidence>
<evidence type="ECO:0000259" key="3">
    <source>
        <dbReference type="PROSITE" id="PS50902"/>
    </source>
</evidence>
<feature type="domain" description="Flavodoxin-like" evidence="3">
    <location>
        <begin position="17"/>
        <end position="162"/>
    </location>
</feature>
<proteinExistence type="predicted"/>
<dbReference type="PROSITE" id="PS50902">
    <property type="entry name" value="FLAVODOXIN_LIKE"/>
    <property type="match status" value="1"/>
</dbReference>
<dbReference type="GO" id="GO:0010181">
    <property type="term" value="F:FMN binding"/>
    <property type="evidence" value="ECO:0007669"/>
    <property type="project" value="InterPro"/>
</dbReference>
<feature type="chain" id="PRO_5044316382" description="Flavodoxin-like domain-containing protein" evidence="2">
    <location>
        <begin position="16"/>
        <end position="212"/>
    </location>
</feature>
<dbReference type="InterPro" id="IPR005025">
    <property type="entry name" value="FMN_Rdtase-like_dom"/>
</dbReference>
<dbReference type="Pfam" id="PF03358">
    <property type="entry name" value="FMN_red"/>
    <property type="match status" value="1"/>
</dbReference>
<comment type="caution">
    <text evidence="4">The sequence shown here is derived from an EMBL/GenBank/DDBJ whole genome shotgun (WGS) entry which is preliminary data.</text>
</comment>
<accession>A0AB34K7Q8</accession>
<dbReference type="AlphaFoldDB" id="A0AB34K7Q8"/>
<dbReference type="GO" id="GO:0016491">
    <property type="term" value="F:oxidoreductase activity"/>
    <property type="evidence" value="ECO:0007669"/>
    <property type="project" value="InterPro"/>
</dbReference>
<sequence>MLPLLLLAPIAARSANVLVCYHSITNYTHQLAAAVAEGALQPGVHVRLQSIARTDVESDMLQWADAIVIGSPVHYGNPSAAMLAWFERSWEPFWKDPRFEGKLGAVFATGGGLAQGIEHVVASLLRLLASFRIQTITPAPTRSGYDSYGAIAVTATWPFNASNLAIPFVQAGQALGSLVAAAALQAQERSPGNWPRPQPSDSRYSASSRGPF</sequence>